<dbReference type="PANTHER" id="PTHR47570:SF1">
    <property type="entry name" value="ZINC ION BINDING PROTEIN"/>
    <property type="match status" value="1"/>
</dbReference>
<comment type="caution">
    <text evidence="6">The sequence shown here is derived from an EMBL/GenBank/DDBJ whole genome shotgun (WGS) entry which is preliminary data.</text>
</comment>
<keyword evidence="3" id="KW-0862">Zinc</keyword>
<dbReference type="Proteomes" id="UP000703269">
    <property type="component" value="Unassembled WGS sequence"/>
</dbReference>
<dbReference type="GO" id="GO:0008270">
    <property type="term" value="F:zinc ion binding"/>
    <property type="evidence" value="ECO:0007669"/>
    <property type="project" value="UniProtKB-KW"/>
</dbReference>
<evidence type="ECO:0000256" key="4">
    <source>
        <dbReference type="PROSITE-ProRule" id="PRU00134"/>
    </source>
</evidence>
<keyword evidence="2 4" id="KW-0863">Zinc-finger</keyword>
<evidence type="ECO:0000256" key="2">
    <source>
        <dbReference type="ARBA" id="ARBA00022771"/>
    </source>
</evidence>
<evidence type="ECO:0000256" key="1">
    <source>
        <dbReference type="ARBA" id="ARBA00022723"/>
    </source>
</evidence>
<dbReference type="InterPro" id="IPR046824">
    <property type="entry name" value="Mss51-like_C"/>
</dbReference>
<dbReference type="Pfam" id="PF01753">
    <property type="entry name" value="zf-MYND"/>
    <property type="match status" value="1"/>
</dbReference>
<accession>A0A9P3LGG8</accession>
<keyword evidence="7" id="KW-1185">Reference proteome</keyword>
<dbReference type="InterPro" id="IPR002893">
    <property type="entry name" value="Znf_MYND"/>
</dbReference>
<dbReference type="PROSITE" id="PS50865">
    <property type="entry name" value="ZF_MYND_2"/>
    <property type="match status" value="1"/>
</dbReference>
<evidence type="ECO:0000313" key="6">
    <source>
        <dbReference type="EMBL" id="GJE94315.1"/>
    </source>
</evidence>
<evidence type="ECO:0000256" key="3">
    <source>
        <dbReference type="ARBA" id="ARBA00022833"/>
    </source>
</evidence>
<dbReference type="AlphaFoldDB" id="A0A9P3LGG8"/>
<dbReference type="SUPFAM" id="SSF144232">
    <property type="entry name" value="HIT/MYND zinc finger-like"/>
    <property type="match status" value="1"/>
</dbReference>
<keyword evidence="1" id="KW-0479">Metal-binding</keyword>
<protein>
    <submittedName>
        <fullName evidence="6">Zinc finger MYND domain-containing protein</fullName>
    </submittedName>
</protein>
<dbReference type="Pfam" id="PF20179">
    <property type="entry name" value="MSS51_C"/>
    <property type="match status" value="1"/>
</dbReference>
<gene>
    <name evidence="6" type="ORF">PsYK624_104840</name>
</gene>
<organism evidence="6 7">
    <name type="scientific">Phanerochaete sordida</name>
    <dbReference type="NCBI Taxonomy" id="48140"/>
    <lineage>
        <taxon>Eukaryota</taxon>
        <taxon>Fungi</taxon>
        <taxon>Dikarya</taxon>
        <taxon>Basidiomycota</taxon>
        <taxon>Agaricomycotina</taxon>
        <taxon>Agaricomycetes</taxon>
        <taxon>Polyporales</taxon>
        <taxon>Phanerochaetaceae</taxon>
        <taxon>Phanerochaete</taxon>
    </lineage>
</organism>
<dbReference type="EMBL" id="BPQB01000039">
    <property type="protein sequence ID" value="GJE94315.1"/>
    <property type="molecule type" value="Genomic_DNA"/>
</dbReference>
<dbReference type="Gene3D" id="6.10.140.2220">
    <property type="match status" value="1"/>
</dbReference>
<reference evidence="6 7" key="1">
    <citation type="submission" date="2021-08" db="EMBL/GenBank/DDBJ databases">
        <title>Draft Genome Sequence of Phanerochaete sordida strain YK-624.</title>
        <authorList>
            <person name="Mori T."/>
            <person name="Dohra H."/>
            <person name="Suzuki T."/>
            <person name="Kawagishi H."/>
            <person name="Hirai H."/>
        </authorList>
    </citation>
    <scope>NUCLEOTIDE SEQUENCE [LARGE SCALE GENOMIC DNA]</scope>
    <source>
        <strain evidence="6 7">YK-624</strain>
    </source>
</reference>
<dbReference type="PANTHER" id="PTHR47570">
    <property type="entry name" value="ZINC ION BINDING PROTEIN"/>
    <property type="match status" value="1"/>
</dbReference>
<dbReference type="OrthoDB" id="432970at2759"/>
<sequence length="561" mass="62734">MPYNDLRPEDIQRLLSRLTPEAFFGSIVQKAHMLEQLERSGKPIPENIEFGITHRCAKCDIDIEPPRKIMRCSACKAVVYCSQKCSSAAWTNPPYDGFPPHKVLCPTNKRHMQRMPEAHAILKSFPWGRLEKDDTFCLELARGRFDVLGNTDFGFWSQRGGPASHAFSGDGGDALHALAAQGGASRLIAQQLGTQFTHLDGHDLLHRKRHLADEPGWRLERALIPYRDIGQLPLDRRPVLVTEFDGGVDGWDAWYRWRKLPKRSPAALLMHVPLSVYHIVTKVLKLTNPAVGSLEKRVKLCLHLIGAEVELNFLPLFSELALLLPYHDITIVVFGHGVQKLFDAAKDSGLGSSPLKQSIAKKGPVFEYAAPEALGGGTVAVHLHRASPLWNEEQLFRLKHSQPELAPDALVALDAGLASYREWWEVIFVAHRDNIPFAVTEYAEQSLEFALETHIPAARRGLPPRSYAIALNPFHRPGQRQIPTYRMPNLVNGFTLAVVDKIARIAVPKACIPDVCTTDLCYYFLYVSVSCKIYCSSRSKDALRGRAPAYPAYPSRLPSLT</sequence>
<feature type="domain" description="MYND-type" evidence="5">
    <location>
        <begin position="56"/>
        <end position="105"/>
    </location>
</feature>
<evidence type="ECO:0000259" key="5">
    <source>
        <dbReference type="PROSITE" id="PS50865"/>
    </source>
</evidence>
<proteinExistence type="predicted"/>
<name>A0A9P3LGG8_9APHY</name>
<evidence type="ECO:0000313" key="7">
    <source>
        <dbReference type="Proteomes" id="UP000703269"/>
    </source>
</evidence>